<dbReference type="Proteomes" id="UP000184052">
    <property type="component" value="Unassembled WGS sequence"/>
</dbReference>
<dbReference type="InterPro" id="IPR010426">
    <property type="entry name" value="MTTB_MeTrfase"/>
</dbReference>
<dbReference type="AlphaFoldDB" id="A0A1M6GU42"/>
<dbReference type="OrthoDB" id="5418352at2"/>
<evidence type="ECO:0000256" key="1">
    <source>
        <dbReference type="ARBA" id="ARBA00007137"/>
    </source>
</evidence>
<evidence type="ECO:0000313" key="5">
    <source>
        <dbReference type="Proteomes" id="UP000184052"/>
    </source>
</evidence>
<keyword evidence="5" id="KW-1185">Reference proteome</keyword>
<dbReference type="STRING" id="1121476.SAMN02745751_01835"/>
<keyword evidence="2 4" id="KW-0489">Methyltransferase</keyword>
<gene>
    <name evidence="4" type="ORF">SAMN02745751_01835</name>
</gene>
<evidence type="ECO:0000256" key="3">
    <source>
        <dbReference type="ARBA" id="ARBA00022679"/>
    </source>
</evidence>
<sequence length="479" mass="53671">MKAGFEQLCTPHMRVLSDSQIKEIFYAACEILETTGMKIECKEAQDMLHAHGARVNGNIVRIPTHLVQRAISTMPKRITLANREGERKIFLEGNKSYFGCNPDNPEYYDPYTGERRPMTSKDGADIAKVIDYLPNIDFVLNACFSADVHEDVADRVIIRQMMFNMRKTIGFSCKDVDTLQDIIDMGAIVAGSHEELQANPWMFHIQEPISPLVHEENTMKEIKLCAENRFPLVYYPMPMAGATAPATAAGLLAQNLAECFVGLVYHQLVNPGAPIIHGGVASIMDMKTTRFCYGAPETYLQIAALTDILHYYEIPVWGTAGPLDAKTLDQQAATEMAMGYLMAALSGQNLVHDTGLMDQATVTCPEILILANEQISMVRKIMEGIEVNDETLALDVIDQSMISGSFLAEEHTLKHFRKFWQPTLFDRSTAKVAEKTITQKLNEKAIDIIENHQVPELDKDKKNAILELEKKWMKEVVKA</sequence>
<protein>
    <submittedName>
        <fullName evidence="4">Trimethylamine---corrinoid protein Co-methyltransferase</fullName>
    </submittedName>
</protein>
<dbReference type="GO" id="GO:0015948">
    <property type="term" value="P:methanogenesis"/>
    <property type="evidence" value="ECO:0007669"/>
    <property type="project" value="InterPro"/>
</dbReference>
<dbReference type="RefSeq" id="WP_073049277.1">
    <property type="nucleotide sequence ID" value="NZ_FQZL01000011.1"/>
</dbReference>
<accession>A0A1M6GU42</accession>
<organism evidence="4 5">
    <name type="scientific">Dethiosulfatibacter aminovorans DSM 17477</name>
    <dbReference type="NCBI Taxonomy" id="1121476"/>
    <lineage>
        <taxon>Bacteria</taxon>
        <taxon>Bacillati</taxon>
        <taxon>Bacillota</taxon>
        <taxon>Tissierellia</taxon>
        <taxon>Dethiosulfatibacter</taxon>
    </lineage>
</organism>
<dbReference type="EMBL" id="FQZL01000011">
    <property type="protein sequence ID" value="SHJ13360.1"/>
    <property type="molecule type" value="Genomic_DNA"/>
</dbReference>
<evidence type="ECO:0000256" key="2">
    <source>
        <dbReference type="ARBA" id="ARBA00022603"/>
    </source>
</evidence>
<evidence type="ECO:0000313" key="4">
    <source>
        <dbReference type="EMBL" id="SHJ13360.1"/>
    </source>
</evidence>
<proteinExistence type="inferred from homology"/>
<comment type="similarity">
    <text evidence="1">Belongs to the trimethylamine methyltransferase family.</text>
</comment>
<dbReference type="Gene3D" id="3.20.20.480">
    <property type="entry name" value="Trimethylamine methyltransferase-like"/>
    <property type="match status" value="1"/>
</dbReference>
<reference evidence="4 5" key="1">
    <citation type="submission" date="2016-11" db="EMBL/GenBank/DDBJ databases">
        <authorList>
            <person name="Jaros S."/>
            <person name="Januszkiewicz K."/>
            <person name="Wedrychowicz H."/>
        </authorList>
    </citation>
    <scope>NUCLEOTIDE SEQUENCE [LARGE SCALE GENOMIC DNA]</scope>
    <source>
        <strain evidence="4 5">DSM 17477</strain>
    </source>
</reference>
<keyword evidence="3 4" id="KW-0808">Transferase</keyword>
<dbReference type="GO" id="GO:0008168">
    <property type="term" value="F:methyltransferase activity"/>
    <property type="evidence" value="ECO:0007669"/>
    <property type="project" value="UniProtKB-KW"/>
</dbReference>
<dbReference type="InterPro" id="IPR038601">
    <property type="entry name" value="MttB-like_sf"/>
</dbReference>
<name>A0A1M6GU42_9FIRM</name>
<dbReference type="Pfam" id="PF06253">
    <property type="entry name" value="MTTB"/>
    <property type="match status" value="1"/>
</dbReference>
<dbReference type="GO" id="GO:0032259">
    <property type="term" value="P:methylation"/>
    <property type="evidence" value="ECO:0007669"/>
    <property type="project" value="UniProtKB-KW"/>
</dbReference>